<dbReference type="Proteomes" id="UP000325313">
    <property type="component" value="Unassembled WGS sequence"/>
</dbReference>
<evidence type="ECO:0000313" key="2">
    <source>
        <dbReference type="EMBL" id="KAA1132805.1"/>
    </source>
</evidence>
<name>A0A5B0MPN4_PUCGR</name>
<gene>
    <name evidence="1" type="ORF">PGTUg99_005450</name>
    <name evidence="2" type="ORF">PGTUg99_017443</name>
</gene>
<dbReference type="AlphaFoldDB" id="A0A5B0MPN4"/>
<dbReference type="EMBL" id="VDEP01000446">
    <property type="protein sequence ID" value="KAA1078831.1"/>
    <property type="molecule type" value="Genomic_DNA"/>
</dbReference>
<proteinExistence type="predicted"/>
<accession>A0A5B0MPN4</accession>
<evidence type="ECO:0000313" key="3">
    <source>
        <dbReference type="Proteomes" id="UP000325313"/>
    </source>
</evidence>
<sequence>MDMNNQMYRPKNYYASSKLSMNDGSSSGSVPPHVSGMLSREQACEALLHPKERLCMGPFSSWDDSGLLGTILTAFNPRESFGQPNRTNMETWLSEMKVWELFFKENPLDNPPSRELQETTVRIVALMFNIRNTAFNHRPRPLL</sequence>
<comment type="caution">
    <text evidence="1">The sequence shown here is derived from an EMBL/GenBank/DDBJ whole genome shotgun (WGS) entry which is preliminary data.</text>
</comment>
<reference evidence="1 3" key="1">
    <citation type="submission" date="2019-05" db="EMBL/GenBank/DDBJ databases">
        <title>Emergence of the Ug99 lineage of the wheat stem rust pathogen through somatic hybridization.</title>
        <authorList>
            <person name="Li F."/>
            <person name="Upadhyaya N.M."/>
            <person name="Sperschneider J."/>
            <person name="Matny O."/>
            <person name="Nguyen-Phuc H."/>
            <person name="Mago R."/>
            <person name="Raley C."/>
            <person name="Miller M.E."/>
            <person name="Silverstein K.A.T."/>
            <person name="Henningsen E."/>
            <person name="Hirsch C.D."/>
            <person name="Visser B."/>
            <person name="Pretorius Z.A."/>
            <person name="Steffenson B.J."/>
            <person name="Schwessinger B."/>
            <person name="Dodds P.N."/>
            <person name="Figueroa M."/>
        </authorList>
    </citation>
    <scope>NUCLEOTIDE SEQUENCE [LARGE SCALE GENOMIC DNA]</scope>
    <source>
        <strain evidence="1 3">Ug99</strain>
    </source>
</reference>
<organism evidence="1 3">
    <name type="scientific">Puccinia graminis f. sp. tritici</name>
    <dbReference type="NCBI Taxonomy" id="56615"/>
    <lineage>
        <taxon>Eukaryota</taxon>
        <taxon>Fungi</taxon>
        <taxon>Dikarya</taxon>
        <taxon>Basidiomycota</taxon>
        <taxon>Pucciniomycotina</taxon>
        <taxon>Pucciniomycetes</taxon>
        <taxon>Pucciniales</taxon>
        <taxon>Pucciniaceae</taxon>
        <taxon>Puccinia</taxon>
    </lineage>
</organism>
<protein>
    <submittedName>
        <fullName evidence="1">Uncharacterized protein</fullName>
    </submittedName>
</protein>
<dbReference type="EMBL" id="VDEP01000076">
    <property type="protein sequence ID" value="KAA1132805.1"/>
    <property type="molecule type" value="Genomic_DNA"/>
</dbReference>
<evidence type="ECO:0000313" key="1">
    <source>
        <dbReference type="EMBL" id="KAA1078831.1"/>
    </source>
</evidence>